<keyword evidence="4" id="KW-1185">Reference proteome</keyword>
<dbReference type="InterPro" id="IPR024053">
    <property type="entry name" value="VHL_beta_dom"/>
</dbReference>
<gene>
    <name evidence="3" type="primary">Aste57867_21061</name>
    <name evidence="2" type="ORF">As57867_020993</name>
    <name evidence="3" type="ORF">ASTE57867_21061</name>
</gene>
<reference evidence="2" key="2">
    <citation type="submission" date="2019-06" db="EMBL/GenBank/DDBJ databases">
        <title>Genomics analysis of Aphanomyces spp. identifies a new class of oomycete effector associated with host adaptation.</title>
        <authorList>
            <person name="Gaulin E."/>
        </authorList>
    </citation>
    <scope>NUCLEOTIDE SEQUENCE</scope>
    <source>
        <strain evidence="2">CBS 578.67</strain>
    </source>
</reference>
<reference evidence="3 4" key="1">
    <citation type="submission" date="2019-03" db="EMBL/GenBank/DDBJ databases">
        <authorList>
            <person name="Gaulin E."/>
            <person name="Dumas B."/>
        </authorList>
    </citation>
    <scope>NUCLEOTIDE SEQUENCE [LARGE SCALE GENOMIC DNA]</scope>
    <source>
        <strain evidence="3">CBS 568.67</strain>
    </source>
</reference>
<evidence type="ECO:0000313" key="4">
    <source>
        <dbReference type="Proteomes" id="UP000332933"/>
    </source>
</evidence>
<dbReference type="EMBL" id="VJMH01006956">
    <property type="protein sequence ID" value="KAF0687205.1"/>
    <property type="molecule type" value="Genomic_DNA"/>
</dbReference>
<dbReference type="Gene3D" id="2.60.40.780">
    <property type="entry name" value="von Hippel-Lindau disease tumour suppressor, beta domain"/>
    <property type="match status" value="2"/>
</dbReference>
<organism evidence="3 4">
    <name type="scientific">Aphanomyces stellatus</name>
    <dbReference type="NCBI Taxonomy" id="120398"/>
    <lineage>
        <taxon>Eukaryota</taxon>
        <taxon>Sar</taxon>
        <taxon>Stramenopiles</taxon>
        <taxon>Oomycota</taxon>
        <taxon>Saprolegniomycetes</taxon>
        <taxon>Saprolegniales</taxon>
        <taxon>Verrucalvaceae</taxon>
        <taxon>Aphanomyces</taxon>
    </lineage>
</organism>
<dbReference type="EMBL" id="CAADRA010006982">
    <property type="protein sequence ID" value="VFT97736.1"/>
    <property type="molecule type" value="Genomic_DNA"/>
</dbReference>
<protein>
    <submittedName>
        <fullName evidence="3">Aste57867_21061 protein</fullName>
    </submittedName>
</protein>
<dbReference type="AlphaFoldDB" id="A0A485LHT2"/>
<name>A0A485LHT2_9STRA</name>
<evidence type="ECO:0000259" key="1">
    <source>
        <dbReference type="Pfam" id="PF01847"/>
    </source>
</evidence>
<feature type="domain" description="von Hippel-Lindau disease tumour suppressor beta" evidence="1">
    <location>
        <begin position="109"/>
        <end position="160"/>
    </location>
</feature>
<dbReference type="InterPro" id="IPR036208">
    <property type="entry name" value="VHL_sf"/>
</dbReference>
<feature type="domain" description="von Hippel-Lindau disease tumour suppressor beta" evidence="1">
    <location>
        <begin position="18"/>
        <end position="75"/>
    </location>
</feature>
<evidence type="ECO:0000313" key="3">
    <source>
        <dbReference type="EMBL" id="VFT97736.1"/>
    </source>
</evidence>
<dbReference type="InterPro" id="IPR037140">
    <property type="entry name" value="VHL_beta_dom_sf"/>
</dbReference>
<proteinExistence type="predicted"/>
<dbReference type="Proteomes" id="UP000332933">
    <property type="component" value="Unassembled WGS sequence"/>
</dbReference>
<dbReference type="SUPFAM" id="SSF49468">
    <property type="entry name" value="VHL"/>
    <property type="match status" value="2"/>
</dbReference>
<accession>A0A485LHT2</accession>
<evidence type="ECO:0000313" key="2">
    <source>
        <dbReference type="EMBL" id="KAF0687205.1"/>
    </source>
</evidence>
<sequence length="203" mass="21924">MAAVNWLVKIHTQEGGAETSVVFVNHCARVIDVSWVGYEGEEQTYGQIAPGGNYEQATFAMHVWKLSFADTREPIAFFLVPQAHSIVEVHGVNQLRIAANMTRGGGAAASTIPTTLVFNNHTPYVLSIRWTESGGAETEYAVLPPGQNCRQDTYVTHVWKAVVHGTNNVVAVVTAPPMPVQVDIQGVNQVTLLPLNRGYGGGV</sequence>
<dbReference type="Pfam" id="PF01847">
    <property type="entry name" value="VHL"/>
    <property type="match status" value="2"/>
</dbReference>
<dbReference type="OrthoDB" id="2939919at2759"/>